<keyword evidence="2" id="KW-1003">Cell membrane</keyword>
<dbReference type="EMBL" id="AWWV01012997">
    <property type="protein sequence ID" value="OMO63161.1"/>
    <property type="molecule type" value="Genomic_DNA"/>
</dbReference>
<dbReference type="PROSITE" id="PS50011">
    <property type="entry name" value="PROTEIN_KINASE_DOM"/>
    <property type="match status" value="1"/>
</dbReference>
<name>A0A1R3GYS2_COCAP</name>
<dbReference type="Gene3D" id="1.10.510.10">
    <property type="entry name" value="Transferase(Phosphotransferase) domain 1"/>
    <property type="match status" value="1"/>
</dbReference>
<dbReference type="PANTHER" id="PTHR46204:SF30">
    <property type="entry name" value="CHITIN ELICITOR RECEPTOR KINASE 1"/>
    <property type="match status" value="1"/>
</dbReference>
<keyword evidence="7" id="KW-1015">Disulfide bond</keyword>
<dbReference type="GO" id="GO:0019199">
    <property type="term" value="F:transmembrane receptor protein kinase activity"/>
    <property type="evidence" value="ECO:0007669"/>
    <property type="project" value="InterPro"/>
</dbReference>
<dbReference type="PANTHER" id="PTHR46204">
    <property type="entry name" value="CHITIN ELICITOR RECEPTOR KINASE 1-RELATED"/>
    <property type="match status" value="1"/>
</dbReference>
<evidence type="ECO:0000259" key="8">
    <source>
        <dbReference type="PROSITE" id="PS50011"/>
    </source>
</evidence>
<evidence type="ECO:0000256" key="6">
    <source>
        <dbReference type="ARBA" id="ARBA00023136"/>
    </source>
</evidence>
<evidence type="ECO:0000256" key="7">
    <source>
        <dbReference type="ARBA" id="ARBA00023157"/>
    </source>
</evidence>
<dbReference type="OrthoDB" id="4062651at2759"/>
<protein>
    <recommendedName>
        <fullName evidence="8">Protein kinase domain-containing protein</fullName>
    </recommendedName>
</protein>
<dbReference type="AlphaFoldDB" id="A0A1R3GYS2"/>
<keyword evidence="6" id="KW-0472">Membrane</keyword>
<keyword evidence="4" id="KW-0732">Signal</keyword>
<evidence type="ECO:0000256" key="5">
    <source>
        <dbReference type="ARBA" id="ARBA00022989"/>
    </source>
</evidence>
<dbReference type="GO" id="GO:0005886">
    <property type="term" value="C:plasma membrane"/>
    <property type="evidence" value="ECO:0007669"/>
    <property type="project" value="UniProtKB-SubCell"/>
</dbReference>
<keyword evidence="5" id="KW-1133">Transmembrane helix</keyword>
<dbReference type="InterPro" id="IPR000719">
    <property type="entry name" value="Prot_kinase_dom"/>
</dbReference>
<dbReference type="Proteomes" id="UP000188268">
    <property type="component" value="Unassembled WGS sequence"/>
</dbReference>
<dbReference type="InterPro" id="IPR008271">
    <property type="entry name" value="Ser/Thr_kinase_AS"/>
</dbReference>
<dbReference type="SMART" id="SM00220">
    <property type="entry name" value="S_TKc"/>
    <property type="match status" value="1"/>
</dbReference>
<dbReference type="Pfam" id="PF00069">
    <property type="entry name" value="Pkinase"/>
    <property type="match status" value="1"/>
</dbReference>
<comment type="caution">
    <text evidence="9">The sequence shown here is derived from an EMBL/GenBank/DDBJ whole genome shotgun (WGS) entry which is preliminary data.</text>
</comment>
<keyword evidence="10" id="KW-1185">Reference proteome</keyword>
<comment type="subcellular location">
    <subcellularLocation>
        <location evidence="1">Cell membrane</location>
        <topology evidence="1">Single-pass membrane protein</topology>
    </subcellularLocation>
</comment>
<dbReference type="GO" id="GO:0005524">
    <property type="term" value="F:ATP binding"/>
    <property type="evidence" value="ECO:0007669"/>
    <property type="project" value="InterPro"/>
</dbReference>
<dbReference type="InterPro" id="IPR011009">
    <property type="entry name" value="Kinase-like_dom_sf"/>
</dbReference>
<dbReference type="STRING" id="210143.A0A1R3GYS2"/>
<reference evidence="9 10" key="1">
    <citation type="submission" date="2013-09" db="EMBL/GenBank/DDBJ databases">
        <title>Corchorus capsularis genome sequencing.</title>
        <authorList>
            <person name="Alam M."/>
            <person name="Haque M.S."/>
            <person name="Islam M.S."/>
            <person name="Emdad E.M."/>
            <person name="Islam M.M."/>
            <person name="Ahmed B."/>
            <person name="Halim A."/>
            <person name="Hossen Q.M.M."/>
            <person name="Hossain M.Z."/>
            <person name="Ahmed R."/>
            <person name="Khan M.M."/>
            <person name="Islam R."/>
            <person name="Rashid M.M."/>
            <person name="Khan S.A."/>
            <person name="Rahman M.S."/>
            <person name="Alam M."/>
        </authorList>
    </citation>
    <scope>NUCLEOTIDE SEQUENCE [LARGE SCALE GENOMIC DNA]</scope>
    <source>
        <strain evidence="10">cv. CVL-1</strain>
        <tissue evidence="9">Whole seedling</tissue>
    </source>
</reference>
<dbReference type="GO" id="GO:0045087">
    <property type="term" value="P:innate immune response"/>
    <property type="evidence" value="ECO:0007669"/>
    <property type="project" value="InterPro"/>
</dbReference>
<organism evidence="9 10">
    <name type="scientific">Corchorus capsularis</name>
    <name type="common">Jute</name>
    <dbReference type="NCBI Taxonomy" id="210143"/>
    <lineage>
        <taxon>Eukaryota</taxon>
        <taxon>Viridiplantae</taxon>
        <taxon>Streptophyta</taxon>
        <taxon>Embryophyta</taxon>
        <taxon>Tracheophyta</taxon>
        <taxon>Spermatophyta</taxon>
        <taxon>Magnoliopsida</taxon>
        <taxon>eudicotyledons</taxon>
        <taxon>Gunneridae</taxon>
        <taxon>Pentapetalae</taxon>
        <taxon>rosids</taxon>
        <taxon>malvids</taxon>
        <taxon>Malvales</taxon>
        <taxon>Malvaceae</taxon>
        <taxon>Grewioideae</taxon>
        <taxon>Apeibeae</taxon>
        <taxon>Corchorus</taxon>
    </lineage>
</organism>
<sequence>MSASSSQSSRSGNCLGVERKREVAAQRGYILETASIAVDFVEAEIIKEYARLKNEVKVLDNKIKEGKSGKWVKLLFAPLSFVILSRGSGNIHTWNRDPLPWSTRVQIALDSARVLEYIHEHAVPHYIHHDIKSANILIDRTFHGKVADFGLAKAKLSSKAGSAALISSRLVGTFGYLAPGMLDVVKLHLKWMFMPLGLCSVSLSLQSKIKFHLHTSGEIQPIQIDLHNAL</sequence>
<dbReference type="SUPFAM" id="SSF56112">
    <property type="entry name" value="Protein kinase-like (PK-like)"/>
    <property type="match status" value="1"/>
</dbReference>
<dbReference type="InterPro" id="IPR044812">
    <property type="entry name" value="CERK1/LYK3-like"/>
</dbReference>
<accession>A0A1R3GYS2</accession>
<evidence type="ECO:0000256" key="2">
    <source>
        <dbReference type="ARBA" id="ARBA00022475"/>
    </source>
</evidence>
<gene>
    <name evidence="9" type="ORF">CCACVL1_22447</name>
</gene>
<keyword evidence="3" id="KW-0812">Transmembrane</keyword>
<dbReference type="Gramene" id="OMO63161">
    <property type="protein sequence ID" value="OMO63161"/>
    <property type="gene ID" value="CCACVL1_22447"/>
</dbReference>
<proteinExistence type="predicted"/>
<evidence type="ECO:0000313" key="10">
    <source>
        <dbReference type="Proteomes" id="UP000188268"/>
    </source>
</evidence>
<evidence type="ECO:0000256" key="1">
    <source>
        <dbReference type="ARBA" id="ARBA00004162"/>
    </source>
</evidence>
<evidence type="ECO:0000256" key="3">
    <source>
        <dbReference type="ARBA" id="ARBA00022692"/>
    </source>
</evidence>
<evidence type="ECO:0000256" key="4">
    <source>
        <dbReference type="ARBA" id="ARBA00022729"/>
    </source>
</evidence>
<evidence type="ECO:0000313" key="9">
    <source>
        <dbReference type="EMBL" id="OMO63161.1"/>
    </source>
</evidence>
<dbReference type="PROSITE" id="PS00108">
    <property type="entry name" value="PROTEIN_KINASE_ST"/>
    <property type="match status" value="1"/>
</dbReference>
<feature type="domain" description="Protein kinase" evidence="8">
    <location>
        <begin position="1"/>
        <end position="230"/>
    </location>
</feature>